<keyword evidence="2" id="KW-1185">Reference proteome</keyword>
<dbReference type="EMBL" id="CP041730">
    <property type="protein sequence ID" value="QDQ29377.1"/>
    <property type="molecule type" value="Genomic_DNA"/>
</dbReference>
<gene>
    <name evidence="1" type="ORF">FNU76_17890</name>
</gene>
<dbReference type="KEGG" id="cari:FNU76_17890"/>
<name>A0A516SMI6_9NEIS</name>
<evidence type="ECO:0000313" key="2">
    <source>
        <dbReference type="Proteomes" id="UP000317550"/>
    </source>
</evidence>
<proteinExistence type="predicted"/>
<accession>A0A516SMI6</accession>
<dbReference type="OrthoDB" id="672028at2"/>
<reference evidence="2" key="1">
    <citation type="submission" date="2019-07" db="EMBL/GenBank/DDBJ databases">
        <title>Chitinimonas sp. nov., isolated from Ny-Alesund, arctica soil.</title>
        <authorList>
            <person name="Xu Q."/>
            <person name="Peng F."/>
        </authorList>
    </citation>
    <scope>NUCLEOTIDE SEQUENCE [LARGE SCALE GENOMIC DNA]</scope>
    <source>
        <strain evidence="2">R3-44</strain>
    </source>
</reference>
<evidence type="ECO:0000313" key="1">
    <source>
        <dbReference type="EMBL" id="QDQ29377.1"/>
    </source>
</evidence>
<sequence>MLERKNGFYAFESALHIFPDRSVGAEMGLLEWNAPDLWVNSYHGMADACYFFAEDIFGGQFCLKHDGIYSFDPETAACVFLSPDLEGWAEIILNDYEVLTGYPIAQAWQRREGRLATGTRLVPKIPFVTGGEFEIENMYPLEAVKSMHFRANLATQIKDLPDGAQIKWNIID</sequence>
<organism evidence="1 2">
    <name type="scientific">Chitinimonas arctica</name>
    <dbReference type="NCBI Taxonomy" id="2594795"/>
    <lineage>
        <taxon>Bacteria</taxon>
        <taxon>Pseudomonadati</taxon>
        <taxon>Pseudomonadota</taxon>
        <taxon>Betaproteobacteria</taxon>
        <taxon>Neisseriales</taxon>
        <taxon>Chitinibacteraceae</taxon>
        <taxon>Chitinimonas</taxon>
    </lineage>
</organism>
<dbReference type="Proteomes" id="UP000317550">
    <property type="component" value="Chromosome"/>
</dbReference>
<protein>
    <submittedName>
        <fullName evidence="1">SMI1/KNR4 family protein</fullName>
    </submittedName>
</protein>
<dbReference type="AlphaFoldDB" id="A0A516SMI6"/>